<evidence type="ECO:0000313" key="2">
    <source>
        <dbReference type="Proteomes" id="UP000027471"/>
    </source>
</evidence>
<gene>
    <name evidence="1" type="ORF">DT23_16475</name>
</gene>
<sequence length="100" mass="10624">MAHRSQIFPSVFAGENDGCPSKGRDLSQKLWRAVKSGALLCRNCLSEIFCSPVDDDGCQQVEAGHAIVLPLGGSVADFALRPDAQGVFQGRATASSCWRG</sequence>
<keyword evidence="2" id="KW-1185">Reference proteome</keyword>
<dbReference type="AlphaFoldDB" id="A0A074K9W6"/>
<reference evidence="1 2" key="1">
    <citation type="journal article" date="2015" name="Antonie Van Leeuwenhoek">
        <title>Thioclava indica sp. nov., isolated from surface seawater of the Indian Ocean.</title>
        <authorList>
            <person name="Liu Y."/>
            <person name="Lai Q."/>
            <person name="Du J."/>
            <person name="Xu H."/>
            <person name="Jiang L."/>
            <person name="Shao Z."/>
        </authorList>
    </citation>
    <scope>NUCLEOTIDE SEQUENCE [LARGE SCALE GENOMIC DNA]</scope>
    <source>
        <strain evidence="1 2">DT23-4</strain>
    </source>
</reference>
<comment type="caution">
    <text evidence="1">The sequence shown here is derived from an EMBL/GenBank/DDBJ whole genome shotgun (WGS) entry which is preliminary data.</text>
</comment>
<evidence type="ECO:0000313" key="1">
    <source>
        <dbReference type="EMBL" id="KEO58342.1"/>
    </source>
</evidence>
<name>A0A074K9W6_9RHOB</name>
<dbReference type="Proteomes" id="UP000027471">
    <property type="component" value="Unassembled WGS sequence"/>
</dbReference>
<organism evidence="1 2">
    <name type="scientific">Thioclava indica</name>
    <dbReference type="NCBI Taxonomy" id="1353528"/>
    <lineage>
        <taxon>Bacteria</taxon>
        <taxon>Pseudomonadati</taxon>
        <taxon>Pseudomonadota</taxon>
        <taxon>Alphaproteobacteria</taxon>
        <taxon>Rhodobacterales</taxon>
        <taxon>Paracoccaceae</taxon>
        <taxon>Thioclava</taxon>
    </lineage>
</organism>
<accession>A0A074K9W6</accession>
<dbReference type="EMBL" id="AUNB01000035">
    <property type="protein sequence ID" value="KEO58342.1"/>
    <property type="molecule type" value="Genomic_DNA"/>
</dbReference>
<proteinExistence type="predicted"/>
<protein>
    <submittedName>
        <fullName evidence="1">Uncharacterized protein</fullName>
    </submittedName>
</protein>